<dbReference type="EMBL" id="SSUX01000008">
    <property type="protein sequence ID" value="THJ44984.1"/>
    <property type="molecule type" value="Genomic_DNA"/>
</dbReference>
<name>A0A4S5CGI8_AERVE</name>
<evidence type="ECO:0000313" key="1">
    <source>
        <dbReference type="EMBL" id="THJ44984.1"/>
    </source>
</evidence>
<dbReference type="InterPro" id="IPR016024">
    <property type="entry name" value="ARM-type_fold"/>
</dbReference>
<evidence type="ECO:0008006" key="3">
    <source>
        <dbReference type="Google" id="ProtNLM"/>
    </source>
</evidence>
<sequence>MTEQEKIALAEHPDATVAELEQLSKDPSWEVRQVAAKHQNVPAWLLAVMSADPHPNVRFAVARFGNPDNETLVKLERDNNWLVRVGVALTEHASLDALNRLSTDKEWAVRRAVALNPHVPQSLLVTLSKDSSSIVRQTVAGSHQISIELAMDIAQNPESSSNVLQALAANETVSHKVMDVLAGDTKARSVLAQNPSLPFAMLETMTQDIPAVRCGAVKNPHLPPHILLRLALEDGSSKVRCEAVKQILECTPQAYWASAIEDGSISETSTYGKGSKKKSLCDAMIGSKLTDLYQQLQAMMLEKQIKSIVAEMPSILALPENDIATVNRRLTL</sequence>
<dbReference type="InterPro" id="IPR011989">
    <property type="entry name" value="ARM-like"/>
</dbReference>
<dbReference type="Gene3D" id="1.25.10.10">
    <property type="entry name" value="Leucine-rich Repeat Variant"/>
    <property type="match status" value="2"/>
</dbReference>
<dbReference type="RefSeq" id="WP_136501807.1">
    <property type="nucleotide sequence ID" value="NZ_SSUX01000008.1"/>
</dbReference>
<protein>
    <recommendedName>
        <fullName evidence="3">HEAT repeat domain-containing protein</fullName>
    </recommendedName>
</protein>
<gene>
    <name evidence="1" type="ORF">E8Q35_12405</name>
</gene>
<dbReference type="Proteomes" id="UP000309618">
    <property type="component" value="Unassembled WGS sequence"/>
</dbReference>
<proteinExistence type="predicted"/>
<reference evidence="1 2" key="1">
    <citation type="submission" date="2019-04" db="EMBL/GenBank/DDBJ databases">
        <title>Comparative genomics of Aeromonas veronii strains pathogenic to fish.</title>
        <authorList>
            <person name="Cascarano M.C."/>
            <person name="Smyrli M."/>
            <person name="Katharios P."/>
        </authorList>
    </citation>
    <scope>NUCLEOTIDE SEQUENCE [LARGE SCALE GENOMIC DNA]</scope>
    <source>
        <strain evidence="1 2">XU1</strain>
    </source>
</reference>
<dbReference type="SUPFAM" id="SSF48371">
    <property type="entry name" value="ARM repeat"/>
    <property type="match status" value="2"/>
</dbReference>
<evidence type="ECO:0000313" key="2">
    <source>
        <dbReference type="Proteomes" id="UP000309618"/>
    </source>
</evidence>
<organism evidence="1 2">
    <name type="scientific">Aeromonas veronii</name>
    <dbReference type="NCBI Taxonomy" id="654"/>
    <lineage>
        <taxon>Bacteria</taxon>
        <taxon>Pseudomonadati</taxon>
        <taxon>Pseudomonadota</taxon>
        <taxon>Gammaproteobacteria</taxon>
        <taxon>Aeromonadales</taxon>
        <taxon>Aeromonadaceae</taxon>
        <taxon>Aeromonas</taxon>
    </lineage>
</organism>
<accession>A0A4S5CGI8</accession>
<dbReference type="AlphaFoldDB" id="A0A4S5CGI8"/>
<comment type="caution">
    <text evidence="1">The sequence shown here is derived from an EMBL/GenBank/DDBJ whole genome shotgun (WGS) entry which is preliminary data.</text>
</comment>